<organism evidence="2 3">
    <name type="scientific">Chara braunii</name>
    <name type="common">Braun's stonewort</name>
    <dbReference type="NCBI Taxonomy" id="69332"/>
    <lineage>
        <taxon>Eukaryota</taxon>
        <taxon>Viridiplantae</taxon>
        <taxon>Streptophyta</taxon>
        <taxon>Charophyceae</taxon>
        <taxon>Charales</taxon>
        <taxon>Characeae</taxon>
        <taxon>Chara</taxon>
    </lineage>
</organism>
<feature type="region of interest" description="Disordered" evidence="1">
    <location>
        <begin position="127"/>
        <end position="160"/>
    </location>
</feature>
<gene>
    <name evidence="2" type="ORF">CBR_g51208</name>
</gene>
<dbReference type="EMBL" id="BFEA01000833">
    <property type="protein sequence ID" value="GBG90699.1"/>
    <property type="molecule type" value="Genomic_DNA"/>
</dbReference>
<evidence type="ECO:0000256" key="1">
    <source>
        <dbReference type="SAM" id="MobiDB-lite"/>
    </source>
</evidence>
<feature type="region of interest" description="Disordered" evidence="1">
    <location>
        <begin position="218"/>
        <end position="250"/>
    </location>
</feature>
<feature type="region of interest" description="Disordered" evidence="1">
    <location>
        <begin position="1"/>
        <end position="26"/>
    </location>
</feature>
<accession>A0A388M8A1</accession>
<dbReference type="Gramene" id="GBG90699">
    <property type="protein sequence ID" value="GBG90699"/>
    <property type="gene ID" value="CBR_g51208"/>
</dbReference>
<protein>
    <submittedName>
        <fullName evidence="2">Uncharacterized protein</fullName>
    </submittedName>
</protein>
<evidence type="ECO:0000313" key="3">
    <source>
        <dbReference type="Proteomes" id="UP000265515"/>
    </source>
</evidence>
<evidence type="ECO:0000313" key="2">
    <source>
        <dbReference type="EMBL" id="GBG90699.1"/>
    </source>
</evidence>
<feature type="compositionally biased region" description="Basic and acidic residues" evidence="1">
    <location>
        <begin position="234"/>
        <end position="250"/>
    </location>
</feature>
<dbReference type="Proteomes" id="UP000265515">
    <property type="component" value="Unassembled WGS sequence"/>
</dbReference>
<reference evidence="2 3" key="1">
    <citation type="journal article" date="2018" name="Cell">
        <title>The Chara Genome: Secondary Complexity and Implications for Plant Terrestrialization.</title>
        <authorList>
            <person name="Nishiyama T."/>
            <person name="Sakayama H."/>
            <person name="Vries J.D."/>
            <person name="Buschmann H."/>
            <person name="Saint-Marcoux D."/>
            <person name="Ullrich K.K."/>
            <person name="Haas F.B."/>
            <person name="Vanderstraeten L."/>
            <person name="Becker D."/>
            <person name="Lang D."/>
            <person name="Vosolsobe S."/>
            <person name="Rombauts S."/>
            <person name="Wilhelmsson P.K.I."/>
            <person name="Janitza P."/>
            <person name="Kern R."/>
            <person name="Heyl A."/>
            <person name="Rumpler F."/>
            <person name="Villalobos L.I.A.C."/>
            <person name="Clay J.M."/>
            <person name="Skokan R."/>
            <person name="Toyoda A."/>
            <person name="Suzuki Y."/>
            <person name="Kagoshima H."/>
            <person name="Schijlen E."/>
            <person name="Tajeshwar N."/>
            <person name="Catarino B."/>
            <person name="Hetherington A.J."/>
            <person name="Saltykova A."/>
            <person name="Bonnot C."/>
            <person name="Breuninger H."/>
            <person name="Symeonidi A."/>
            <person name="Radhakrishnan G.V."/>
            <person name="Van Nieuwerburgh F."/>
            <person name="Deforce D."/>
            <person name="Chang C."/>
            <person name="Karol K.G."/>
            <person name="Hedrich R."/>
            <person name="Ulvskov P."/>
            <person name="Glockner G."/>
            <person name="Delwiche C.F."/>
            <person name="Petrasek J."/>
            <person name="Van de Peer Y."/>
            <person name="Friml J."/>
            <person name="Beilby M."/>
            <person name="Dolan L."/>
            <person name="Kohara Y."/>
            <person name="Sugano S."/>
            <person name="Fujiyama A."/>
            <person name="Delaux P.-M."/>
            <person name="Quint M."/>
            <person name="TheiBen G."/>
            <person name="Hagemann M."/>
            <person name="Harholt J."/>
            <person name="Dunand C."/>
            <person name="Zachgo S."/>
            <person name="Langdale J."/>
            <person name="Maumus F."/>
            <person name="Straeten D.V.D."/>
            <person name="Gould S.B."/>
            <person name="Rensing S.A."/>
        </authorList>
    </citation>
    <scope>NUCLEOTIDE SEQUENCE [LARGE SCALE GENOMIC DNA]</scope>
    <source>
        <strain evidence="2 3">S276</strain>
    </source>
</reference>
<comment type="caution">
    <text evidence="2">The sequence shown here is derived from an EMBL/GenBank/DDBJ whole genome shotgun (WGS) entry which is preliminary data.</text>
</comment>
<feature type="compositionally biased region" description="Basic and acidic residues" evidence="1">
    <location>
        <begin position="130"/>
        <end position="154"/>
    </location>
</feature>
<dbReference type="AlphaFoldDB" id="A0A388M8A1"/>
<name>A0A388M8A1_CHABU</name>
<sequence>MGGQGGQDVSPMDIPSTATPTFGFGRDGVSRERMIALAKLGLLGTPRCGRSETVRSQGIVNNDTAPQRPASLTSTIVSVVERTDKGQVSRSPLRHVEPSNTLMAGGLSRVVAPSAQVGSDSIHATATVVGERREDGRVEEAGRKEERRDETPRADDEDGEFLNLRKKRTCQEEELVAKSKLYVDGKAFWGRGPGRMIVDAVHNCVDYNCAIENGDAGAAAPHGVIMPPPGVPRVRIEDPAQREQALRRAR</sequence>
<proteinExistence type="predicted"/>
<keyword evidence="3" id="KW-1185">Reference proteome</keyword>